<dbReference type="RefSeq" id="WP_149471135.1">
    <property type="nucleotide sequence ID" value="NZ_QOKW01000022.1"/>
</dbReference>
<dbReference type="Gene3D" id="3.40.91.30">
    <property type="match status" value="1"/>
</dbReference>
<proteinExistence type="predicted"/>
<dbReference type="AlphaFoldDB" id="A0A9W7KQK3"/>
<sequence>MSAAILTIDHALAARPSAFPAMSGPKPTLYRGVRMASRLESQWAVFFDNRSIAWAYEPHRLRLSGEDTDYLPDFHLPEIGTWFEAKGGLDLRLIAKPMALWEQVTRVGQRVAIGTSNGRVAVPWRRADGAVSMAGACACCSRCGGTWFANPEDPSAGMCLWCGDADGGVASVKAAAAAISAGLVPGWPGGFDPTHYRSLVEDA</sequence>
<organism evidence="1 2">
    <name type="scientific">Roseomonas genomospecies 6</name>
    <dbReference type="NCBI Taxonomy" id="214106"/>
    <lineage>
        <taxon>Bacteria</taxon>
        <taxon>Pseudomonadati</taxon>
        <taxon>Pseudomonadota</taxon>
        <taxon>Alphaproteobacteria</taxon>
        <taxon>Acetobacterales</taxon>
        <taxon>Roseomonadaceae</taxon>
        <taxon>Roseomonas</taxon>
    </lineage>
</organism>
<reference evidence="1 2" key="1">
    <citation type="submission" date="2018-07" db="EMBL/GenBank/DDBJ databases">
        <title>Genome sequence of Azospirillum sp. ATCC 49961.</title>
        <authorList>
            <person name="Sant'Anna F.H."/>
            <person name="Baldani J.I."/>
            <person name="Zilli J.E."/>
            <person name="Reis V.M."/>
            <person name="Hartmann A."/>
            <person name="Cruz L."/>
            <person name="de Souza E.M."/>
            <person name="de Oliveira Pedrosa F."/>
            <person name="Passaglia L.M.P."/>
        </authorList>
    </citation>
    <scope>NUCLEOTIDE SEQUENCE [LARGE SCALE GENOMIC DNA]</scope>
    <source>
        <strain evidence="1 2">ATCC 49961</strain>
    </source>
</reference>
<evidence type="ECO:0000313" key="1">
    <source>
        <dbReference type="EMBL" id="KAA0677665.1"/>
    </source>
</evidence>
<accession>A0A9W7KQK3</accession>
<dbReference type="OrthoDB" id="1667101at2"/>
<protein>
    <submittedName>
        <fullName evidence="1">Uncharacterized protein</fullName>
    </submittedName>
</protein>
<name>A0A9W7KQK3_9PROT</name>
<evidence type="ECO:0000313" key="2">
    <source>
        <dbReference type="Proteomes" id="UP000480854"/>
    </source>
</evidence>
<gene>
    <name evidence="1" type="ORF">DS843_22770</name>
</gene>
<dbReference type="Proteomes" id="UP000480854">
    <property type="component" value="Unassembled WGS sequence"/>
</dbReference>
<dbReference type="EMBL" id="QOKW01000022">
    <property type="protein sequence ID" value="KAA0677665.1"/>
    <property type="molecule type" value="Genomic_DNA"/>
</dbReference>
<keyword evidence="2" id="KW-1185">Reference proteome</keyword>
<comment type="caution">
    <text evidence="1">The sequence shown here is derived from an EMBL/GenBank/DDBJ whole genome shotgun (WGS) entry which is preliminary data.</text>
</comment>